<dbReference type="GeneID" id="59319792"/>
<dbReference type="OrthoDB" id="5243686at2759"/>
<dbReference type="EMBL" id="JAAOAV010000076">
    <property type="protein sequence ID" value="KAF5604530.1"/>
    <property type="molecule type" value="Genomic_DNA"/>
</dbReference>
<dbReference type="Proteomes" id="UP000547976">
    <property type="component" value="Unassembled WGS sequence"/>
</dbReference>
<keyword evidence="2" id="KW-1185">Reference proteome</keyword>
<name>A0A8H5PWQ0_GIBSU</name>
<dbReference type="AlphaFoldDB" id="A0A8H5PWQ0"/>
<evidence type="ECO:0000313" key="2">
    <source>
        <dbReference type="Proteomes" id="UP000547976"/>
    </source>
</evidence>
<proteinExistence type="predicted"/>
<comment type="caution">
    <text evidence="1">The sequence shown here is derived from an EMBL/GenBank/DDBJ whole genome shotgun (WGS) entry which is preliminary data.</text>
</comment>
<organism evidence="1 2">
    <name type="scientific">Gibberella subglutinans</name>
    <name type="common">Fusarium subglutinans</name>
    <dbReference type="NCBI Taxonomy" id="42677"/>
    <lineage>
        <taxon>Eukaryota</taxon>
        <taxon>Fungi</taxon>
        <taxon>Dikarya</taxon>
        <taxon>Ascomycota</taxon>
        <taxon>Pezizomycotina</taxon>
        <taxon>Sordariomycetes</taxon>
        <taxon>Hypocreomycetidae</taxon>
        <taxon>Hypocreales</taxon>
        <taxon>Nectriaceae</taxon>
        <taxon>Fusarium</taxon>
        <taxon>Fusarium fujikuroi species complex</taxon>
    </lineage>
</organism>
<gene>
    <name evidence="1" type="ORF">FSUBG_6833</name>
</gene>
<evidence type="ECO:0000313" key="1">
    <source>
        <dbReference type="EMBL" id="KAF5604530.1"/>
    </source>
</evidence>
<sequence length="334" mass="37039">MYGVVILTLYCLKSPEVDFLNGLVTEEGQRGKSEMRLCGWKTSKHSSSRKGSTSSQPTPGFLFIANKLVINNPGRDDYLHLIPPSSPTYYRGEVPSKVMRYRNGEVSEAADWRWYRDASTLPASEGQLLRVDARGNCITDQYGQVYPADEYKTFGVAACNPLLPIMVTEHDPLVTRSNWELLRVFHPPSIPGLSQVITITSTMGPGPGPLLHVAGRNPAWIPGLLPLTYRAPRRDAPHSTGLGGELPIVLGLMALNAPPGSEMSNHSIDSVFLGHNRLWRHGAWTSPDAPRGHPPTASEDPKGFIVKVFFDPDNQYSTREDLHSFEWERAIVRD</sequence>
<reference evidence="1 2" key="1">
    <citation type="submission" date="2020-05" db="EMBL/GenBank/DDBJ databases">
        <title>Identification and distribution of gene clusters putatively required for synthesis of sphingolipid metabolism inhibitors in phylogenetically diverse species of the filamentous fungus Fusarium.</title>
        <authorList>
            <person name="Kim H.-S."/>
            <person name="Busman M."/>
            <person name="Brown D.W."/>
            <person name="Divon H."/>
            <person name="Uhlig S."/>
            <person name="Proctor R.H."/>
        </authorList>
    </citation>
    <scope>NUCLEOTIDE SEQUENCE [LARGE SCALE GENOMIC DNA]</scope>
    <source>
        <strain evidence="1 2">NRRL 66333</strain>
    </source>
</reference>
<protein>
    <submittedName>
        <fullName evidence="1">Uncharacterized protein</fullName>
    </submittedName>
</protein>
<accession>A0A8H5PWQ0</accession>
<dbReference type="RefSeq" id="XP_036537685.1">
    <property type="nucleotide sequence ID" value="XM_036685074.1"/>
</dbReference>